<dbReference type="Proteomes" id="UP000076738">
    <property type="component" value="Unassembled WGS sequence"/>
</dbReference>
<evidence type="ECO:0000313" key="3">
    <source>
        <dbReference type="Proteomes" id="UP000076738"/>
    </source>
</evidence>
<feature type="compositionally biased region" description="Polar residues" evidence="1">
    <location>
        <begin position="8"/>
        <end position="27"/>
    </location>
</feature>
<name>A0A167FLZ8_CALVF</name>
<evidence type="ECO:0000256" key="1">
    <source>
        <dbReference type="SAM" id="MobiDB-lite"/>
    </source>
</evidence>
<feature type="region of interest" description="Disordered" evidence="1">
    <location>
        <begin position="59"/>
        <end position="78"/>
    </location>
</feature>
<proteinExistence type="predicted"/>
<evidence type="ECO:0000313" key="2">
    <source>
        <dbReference type="EMBL" id="KZO89640.1"/>
    </source>
</evidence>
<accession>A0A167FLZ8</accession>
<organism evidence="2 3">
    <name type="scientific">Calocera viscosa (strain TUFC12733)</name>
    <dbReference type="NCBI Taxonomy" id="1330018"/>
    <lineage>
        <taxon>Eukaryota</taxon>
        <taxon>Fungi</taxon>
        <taxon>Dikarya</taxon>
        <taxon>Basidiomycota</taxon>
        <taxon>Agaricomycotina</taxon>
        <taxon>Dacrymycetes</taxon>
        <taxon>Dacrymycetales</taxon>
        <taxon>Dacrymycetaceae</taxon>
        <taxon>Calocera</taxon>
    </lineage>
</organism>
<dbReference type="EMBL" id="KV417374">
    <property type="protein sequence ID" value="KZO89640.1"/>
    <property type="molecule type" value="Genomic_DNA"/>
</dbReference>
<sequence length="210" mass="22406">MGGGAGHVSSTETRGQATGTANRQETISHLPRTTPRKGEGELSGDSGCLAGPWCDKRSQTAKTAHNRGPSTRPVPNFAASTLARGSPFASSSSPSIPRTPLPSTTTSVFQLPPRHPPRASSSHPRAQVRGLPTSLPPHDTCPCPPRSSQLVLFTLADPPTWTLFSPLWPRFCFLSCSNAKRHPIPFIAITSGVCTARTSLLTTPRRPTWI</sequence>
<feature type="compositionally biased region" description="Low complexity" evidence="1">
    <location>
        <begin position="86"/>
        <end position="107"/>
    </location>
</feature>
<gene>
    <name evidence="2" type="ORF">CALVIDRAFT_35784</name>
</gene>
<protein>
    <submittedName>
        <fullName evidence="2">Uncharacterized protein</fullName>
    </submittedName>
</protein>
<reference evidence="2 3" key="1">
    <citation type="journal article" date="2016" name="Mol. Biol. Evol.">
        <title>Comparative Genomics of Early-Diverging Mushroom-Forming Fungi Provides Insights into the Origins of Lignocellulose Decay Capabilities.</title>
        <authorList>
            <person name="Nagy L.G."/>
            <person name="Riley R."/>
            <person name="Tritt A."/>
            <person name="Adam C."/>
            <person name="Daum C."/>
            <person name="Floudas D."/>
            <person name="Sun H."/>
            <person name="Yadav J.S."/>
            <person name="Pangilinan J."/>
            <person name="Larsson K.H."/>
            <person name="Matsuura K."/>
            <person name="Barry K."/>
            <person name="Labutti K."/>
            <person name="Kuo R."/>
            <person name="Ohm R.A."/>
            <person name="Bhattacharya S.S."/>
            <person name="Shirouzu T."/>
            <person name="Yoshinaga Y."/>
            <person name="Martin F.M."/>
            <person name="Grigoriev I.V."/>
            <person name="Hibbett D.S."/>
        </authorList>
    </citation>
    <scope>NUCLEOTIDE SEQUENCE [LARGE SCALE GENOMIC DNA]</scope>
    <source>
        <strain evidence="2 3">TUFC12733</strain>
    </source>
</reference>
<feature type="region of interest" description="Disordered" evidence="1">
    <location>
        <begin position="83"/>
        <end position="128"/>
    </location>
</feature>
<feature type="region of interest" description="Disordered" evidence="1">
    <location>
        <begin position="1"/>
        <end position="54"/>
    </location>
</feature>
<keyword evidence="3" id="KW-1185">Reference proteome</keyword>
<dbReference type="AlphaFoldDB" id="A0A167FLZ8"/>